<dbReference type="GO" id="GO:0008880">
    <property type="term" value="F:glucuronate isomerase activity"/>
    <property type="evidence" value="ECO:0007669"/>
    <property type="project" value="InterPro"/>
</dbReference>
<dbReference type="PIRSF" id="PIRSF036628">
    <property type="entry name" value="IolB"/>
    <property type="match status" value="1"/>
</dbReference>
<dbReference type="InterPro" id="IPR014710">
    <property type="entry name" value="RmlC-like_jellyroll"/>
</dbReference>
<evidence type="ECO:0000313" key="2">
    <source>
        <dbReference type="EMBL" id="RXI45719.1"/>
    </source>
</evidence>
<proteinExistence type="predicted"/>
<accession>A0A4Q0VBT8</accession>
<evidence type="ECO:0000256" key="1">
    <source>
        <dbReference type="ARBA" id="ARBA00023235"/>
    </source>
</evidence>
<dbReference type="EMBL" id="QMAP01000012">
    <property type="protein sequence ID" value="RXI45719.1"/>
    <property type="molecule type" value="Genomic_DNA"/>
</dbReference>
<protein>
    <submittedName>
        <fullName evidence="2">5-deoxyglucuronate isomerase</fullName>
    </submittedName>
</protein>
<keyword evidence="1 2" id="KW-0413">Isomerase</keyword>
<dbReference type="Gene3D" id="2.60.120.10">
    <property type="entry name" value="Jelly Rolls"/>
    <property type="match status" value="2"/>
</dbReference>
<dbReference type="InterPro" id="IPR024203">
    <property type="entry name" value="Deoxy-glucuronate_isom_IolB"/>
</dbReference>
<dbReference type="AlphaFoldDB" id="A0A4Q0VBT8"/>
<dbReference type="PANTHER" id="PTHR39193:SF1">
    <property type="entry name" value="5-DEOXY-GLUCURONATE ISOMERASE"/>
    <property type="match status" value="1"/>
</dbReference>
<dbReference type="PANTHER" id="PTHR39193">
    <property type="entry name" value="5-DEOXY-GLUCURONATE ISOMERASE"/>
    <property type="match status" value="1"/>
</dbReference>
<sequence>MLEKLKELEKGHNILVESNGKHSEMMMDIGICKLETGQEEFFIEKNKESSFLLLLGKVVIEWEDKEQEIERNSLFDEDPWCLHVPKSVNVKITALTDAEVLVQKTENSRVFPCKLYSPKECRSDVFGHGVWNDTARRVVRTVFDYSNAPYSNMVTGEVITYPGKWSSYIPHHHPQPEVYYYRFNKPQGFGCAFIGEEAYKITDNSIATIPGGLVHPQTSAPGYAMYYCWMIRHLENNPWTDRINEKEHEWLLESDVKIWPEK</sequence>
<name>A0A4Q0VBT8_CLOTA</name>
<reference evidence="2 3" key="1">
    <citation type="submission" date="2018-06" db="EMBL/GenBank/DDBJ databases">
        <title>Genome conservation of Clostridium tetani.</title>
        <authorList>
            <person name="Bruggemann H."/>
            <person name="Popoff M.R."/>
        </authorList>
    </citation>
    <scope>NUCLEOTIDE SEQUENCE [LARGE SCALE GENOMIC DNA]</scope>
    <source>
        <strain evidence="2 3">2017.061</strain>
    </source>
</reference>
<evidence type="ECO:0000313" key="3">
    <source>
        <dbReference type="Proteomes" id="UP000290921"/>
    </source>
</evidence>
<dbReference type="InterPro" id="IPR011051">
    <property type="entry name" value="RmlC_Cupin_sf"/>
</dbReference>
<dbReference type="Proteomes" id="UP000290921">
    <property type="component" value="Unassembled WGS sequence"/>
</dbReference>
<dbReference type="InterPro" id="IPR021120">
    <property type="entry name" value="KduI/IolB_isomerase"/>
</dbReference>
<organism evidence="2 3">
    <name type="scientific">Clostridium tetani</name>
    <dbReference type="NCBI Taxonomy" id="1513"/>
    <lineage>
        <taxon>Bacteria</taxon>
        <taxon>Bacillati</taxon>
        <taxon>Bacillota</taxon>
        <taxon>Clostridia</taxon>
        <taxon>Eubacteriales</taxon>
        <taxon>Clostridiaceae</taxon>
        <taxon>Clostridium</taxon>
    </lineage>
</organism>
<dbReference type="GO" id="GO:0019310">
    <property type="term" value="P:inositol catabolic process"/>
    <property type="evidence" value="ECO:0007669"/>
    <property type="project" value="InterPro"/>
</dbReference>
<gene>
    <name evidence="2" type="ORF">DP130_11745</name>
</gene>
<dbReference type="SUPFAM" id="SSF51182">
    <property type="entry name" value="RmlC-like cupins"/>
    <property type="match status" value="1"/>
</dbReference>
<dbReference type="Pfam" id="PF04962">
    <property type="entry name" value="KduI"/>
    <property type="match status" value="1"/>
</dbReference>
<comment type="caution">
    <text evidence="2">The sequence shown here is derived from an EMBL/GenBank/DDBJ whole genome shotgun (WGS) entry which is preliminary data.</text>
</comment>
<dbReference type="RefSeq" id="WP_129030820.1">
    <property type="nucleotide sequence ID" value="NZ_QMAP01000012.1"/>
</dbReference>